<dbReference type="SMART" id="SM00710">
    <property type="entry name" value="PbH1"/>
    <property type="match status" value="4"/>
</dbReference>
<comment type="subcellular location">
    <subcellularLocation>
        <location evidence="2">Secreted</location>
    </subcellularLocation>
</comment>
<dbReference type="PANTHER" id="PTHR40088">
    <property type="entry name" value="PECTATE LYASE (EUROFUNG)"/>
    <property type="match status" value="1"/>
</dbReference>
<evidence type="ECO:0000256" key="7">
    <source>
        <dbReference type="ARBA" id="ARBA00023239"/>
    </source>
</evidence>
<dbReference type="EMBL" id="FNBZ01000001">
    <property type="protein sequence ID" value="SDF21795.1"/>
    <property type="molecule type" value="Genomic_DNA"/>
</dbReference>
<name>A0ABY0NBW4_9HYPH</name>
<keyword evidence="5" id="KW-0732">Signal</keyword>
<evidence type="ECO:0000256" key="8">
    <source>
        <dbReference type="ARBA" id="ARBA00038263"/>
    </source>
</evidence>
<dbReference type="Gene3D" id="2.160.20.10">
    <property type="entry name" value="Single-stranded right-handed beta-helix, Pectin lyase-like"/>
    <property type="match status" value="1"/>
</dbReference>
<dbReference type="InterPro" id="IPR053868">
    <property type="entry name" value="Pel9A-like_beta_helix"/>
</dbReference>
<dbReference type="RefSeq" id="WP_091855381.1">
    <property type="nucleotide sequence ID" value="NZ_FNBZ01000001.1"/>
</dbReference>
<feature type="domain" description="Pel9A-like right handed beta-helix region" evidence="9">
    <location>
        <begin position="202"/>
        <end position="353"/>
    </location>
</feature>
<reference evidence="10 11" key="1">
    <citation type="submission" date="2016-10" db="EMBL/GenBank/DDBJ databases">
        <authorList>
            <person name="Varghese N."/>
            <person name="Submissions S."/>
        </authorList>
    </citation>
    <scope>NUCLEOTIDE SEQUENCE [LARGE SCALE GENOMIC DNA]</scope>
    <source>
        <strain evidence="10 11">DSM 26672</strain>
    </source>
</reference>
<comment type="cofactor">
    <cofactor evidence="1">
        <name>Ca(2+)</name>
        <dbReference type="ChEBI" id="CHEBI:29108"/>
    </cofactor>
</comment>
<organism evidence="10 11">
    <name type="scientific">Bosea robiniae</name>
    <dbReference type="NCBI Taxonomy" id="1036780"/>
    <lineage>
        <taxon>Bacteria</taxon>
        <taxon>Pseudomonadati</taxon>
        <taxon>Pseudomonadota</taxon>
        <taxon>Alphaproteobacteria</taxon>
        <taxon>Hyphomicrobiales</taxon>
        <taxon>Boseaceae</taxon>
        <taxon>Bosea</taxon>
    </lineage>
</organism>
<protein>
    <submittedName>
        <fullName evidence="10">Right handed beta helix region</fullName>
    </submittedName>
</protein>
<proteinExistence type="inferred from homology"/>
<evidence type="ECO:0000313" key="11">
    <source>
        <dbReference type="Proteomes" id="UP000199468"/>
    </source>
</evidence>
<dbReference type="SUPFAM" id="SSF51126">
    <property type="entry name" value="Pectin lyase-like"/>
    <property type="match status" value="1"/>
</dbReference>
<evidence type="ECO:0000256" key="5">
    <source>
        <dbReference type="ARBA" id="ARBA00022729"/>
    </source>
</evidence>
<dbReference type="PROSITE" id="PS51318">
    <property type="entry name" value="TAT"/>
    <property type="match status" value="1"/>
</dbReference>
<evidence type="ECO:0000256" key="6">
    <source>
        <dbReference type="ARBA" id="ARBA00022837"/>
    </source>
</evidence>
<evidence type="ECO:0000256" key="2">
    <source>
        <dbReference type="ARBA" id="ARBA00004613"/>
    </source>
</evidence>
<dbReference type="Proteomes" id="UP000199468">
    <property type="component" value="Unassembled WGS sequence"/>
</dbReference>
<gene>
    <name evidence="10" type="ORF">SAMN05421844_10182</name>
</gene>
<keyword evidence="11" id="KW-1185">Reference proteome</keyword>
<evidence type="ECO:0000256" key="1">
    <source>
        <dbReference type="ARBA" id="ARBA00001913"/>
    </source>
</evidence>
<keyword evidence="3" id="KW-0964">Secreted</keyword>
<dbReference type="PANTHER" id="PTHR40088:SF1">
    <property type="entry name" value="PECTATE LYASE PEL9"/>
    <property type="match status" value="1"/>
</dbReference>
<dbReference type="InterPro" id="IPR011050">
    <property type="entry name" value="Pectin_lyase_fold/virulence"/>
</dbReference>
<dbReference type="Pfam" id="PF22842">
    <property type="entry name" value="Pel9A-like_beta_helix"/>
    <property type="match status" value="1"/>
</dbReference>
<keyword evidence="7" id="KW-0456">Lyase</keyword>
<dbReference type="InterPro" id="IPR052052">
    <property type="entry name" value="Polysaccharide_Lyase_9"/>
</dbReference>
<evidence type="ECO:0000313" key="10">
    <source>
        <dbReference type="EMBL" id="SDF21795.1"/>
    </source>
</evidence>
<comment type="similarity">
    <text evidence="8">Belongs to the polysaccharide lyase 9 family.</text>
</comment>
<dbReference type="InterPro" id="IPR006311">
    <property type="entry name" value="TAT_signal"/>
</dbReference>
<dbReference type="InterPro" id="IPR006626">
    <property type="entry name" value="PbH1"/>
</dbReference>
<comment type="caution">
    <text evidence="10">The sequence shown here is derived from an EMBL/GenBank/DDBJ whole genome shotgun (WGS) entry which is preliminary data.</text>
</comment>
<keyword evidence="6" id="KW-0106">Calcium</keyword>
<keyword evidence="4" id="KW-0479">Metal-binding</keyword>
<dbReference type="InterPro" id="IPR012334">
    <property type="entry name" value="Pectin_lyas_fold"/>
</dbReference>
<evidence type="ECO:0000259" key="9">
    <source>
        <dbReference type="Pfam" id="PF22842"/>
    </source>
</evidence>
<accession>A0ABY0NBW4</accession>
<evidence type="ECO:0000256" key="4">
    <source>
        <dbReference type="ARBA" id="ARBA00022723"/>
    </source>
</evidence>
<sequence length="491" mass="51409">MESRRSFLLNAGSLAAAGLHGLEAFGQASAVSHEAASASPPSRANGTGRTFYVAPMGEDGDYPERGTVERPFATLPHAFAHAYGGDTILLRGGEYGFDGAAEGWLLAGHDGAPGRPIVIENYPGESPVIDGAAMRPPTQRYQAWPSRTSAGGFALVIMDASHLTLRGLTVRHGPMGGCFVNGTHHDLLIERCVFRDNGWLNDEYGTGLGILGQGNHNIVRNCDSFGNHGGGPGATGGNADGISVSLADSTGTVITGNRVWRNTDDGFDFFNPSRAKDSLNGSPCLIDQNWAFENGYNSDGSINRNESGDGCGFKLGGRRPGATGIYGGHTVTRCLAWSNKTNGFDDNGYNGGLQPLAVFNNVSFNNARGGVGYAFIIQHNASTVLQNNIALTQSGRHDFDISLLSQSHNASNGAALRSLSPTNFNVSLDDFQSIDDTIARGPRQADGSLPISGFLRLAKGSRLIGAGSPLGLPPNMPSNGDVVSLGAFEAP</sequence>
<evidence type="ECO:0000256" key="3">
    <source>
        <dbReference type="ARBA" id="ARBA00022525"/>
    </source>
</evidence>